<comment type="catalytic activity">
    <reaction evidence="3">
        <text>L-seryl-[protein] + ATP = O-phospho-L-seryl-[protein] + ADP + H(+)</text>
        <dbReference type="Rhea" id="RHEA:17989"/>
        <dbReference type="Rhea" id="RHEA-COMP:9863"/>
        <dbReference type="Rhea" id="RHEA-COMP:11604"/>
        <dbReference type="ChEBI" id="CHEBI:15378"/>
        <dbReference type="ChEBI" id="CHEBI:29999"/>
        <dbReference type="ChEBI" id="CHEBI:30616"/>
        <dbReference type="ChEBI" id="CHEBI:83421"/>
        <dbReference type="ChEBI" id="CHEBI:456216"/>
    </reaction>
</comment>
<dbReference type="PROSITE" id="PS50011">
    <property type="entry name" value="PROTEIN_KINASE_DOM"/>
    <property type="match status" value="1"/>
</dbReference>
<sequence length="168" mass="18802">MRLRIAIEIANALFYLHSAASAPIYHRDIKSSNILLDDKYRAKVSDFGTSRSVALEQTYLTTRSMQENSLFNILDPMVVKDGPEKEIVVVALLEKRCLNLNGKKRPTMKQVAMELELINTSGGNVPEDHGDEESEIDDMIHSWETNPSCSTSRTITTNSVTFPLNSSL</sequence>
<evidence type="ECO:0000313" key="7">
    <source>
        <dbReference type="Proteomes" id="UP000818029"/>
    </source>
</evidence>
<evidence type="ECO:0000259" key="6">
    <source>
        <dbReference type="PROSITE" id="PS50011"/>
    </source>
</evidence>
<comment type="catalytic activity">
    <reaction evidence="4">
        <text>L-threonyl-[protein] + ATP = O-phospho-L-threonyl-[protein] + ADP + H(+)</text>
        <dbReference type="Rhea" id="RHEA:46608"/>
        <dbReference type="Rhea" id="RHEA-COMP:11060"/>
        <dbReference type="Rhea" id="RHEA-COMP:11605"/>
        <dbReference type="ChEBI" id="CHEBI:15378"/>
        <dbReference type="ChEBI" id="CHEBI:30013"/>
        <dbReference type="ChEBI" id="CHEBI:30616"/>
        <dbReference type="ChEBI" id="CHEBI:61977"/>
        <dbReference type="ChEBI" id="CHEBI:456216"/>
    </reaction>
</comment>
<dbReference type="InterPro" id="IPR011009">
    <property type="entry name" value="Kinase-like_dom_sf"/>
</dbReference>
<evidence type="ECO:0000256" key="5">
    <source>
        <dbReference type="SAM" id="SignalP"/>
    </source>
</evidence>
<dbReference type="InterPro" id="IPR008271">
    <property type="entry name" value="Ser/Thr_kinase_AS"/>
</dbReference>
<evidence type="ECO:0000256" key="1">
    <source>
        <dbReference type="ARBA" id="ARBA00022741"/>
    </source>
</evidence>
<dbReference type="PANTHER" id="PTHR27005">
    <property type="entry name" value="WALL-ASSOCIATED RECEPTOR KINASE-LIKE 21"/>
    <property type="match status" value="1"/>
</dbReference>
<evidence type="ECO:0000313" key="8">
    <source>
        <dbReference type="RefSeq" id="XP_040956085.1"/>
    </source>
</evidence>
<feature type="signal peptide" evidence="5">
    <location>
        <begin position="1"/>
        <end position="21"/>
    </location>
</feature>
<feature type="domain" description="Protein kinase" evidence="6">
    <location>
        <begin position="1"/>
        <end position="168"/>
    </location>
</feature>
<dbReference type="InterPro" id="IPR045274">
    <property type="entry name" value="WAK-like"/>
</dbReference>
<evidence type="ECO:0000256" key="4">
    <source>
        <dbReference type="ARBA" id="ARBA00047951"/>
    </source>
</evidence>
<accession>A0ABM3AMK8</accession>
<evidence type="ECO:0000256" key="3">
    <source>
        <dbReference type="ARBA" id="ARBA00047558"/>
    </source>
</evidence>
<dbReference type="PROSITE" id="PS00108">
    <property type="entry name" value="PROTEIN_KINASE_ST"/>
    <property type="match status" value="1"/>
</dbReference>
<dbReference type="PANTHER" id="PTHR27005:SF432">
    <property type="entry name" value="WALL-ASSOCIATED RECEPTOR KINASE-LIKE 6"/>
    <property type="match status" value="1"/>
</dbReference>
<gene>
    <name evidence="8" type="primary">LOC121203389</name>
</gene>
<keyword evidence="1" id="KW-0547">Nucleotide-binding</keyword>
<reference evidence="7" key="1">
    <citation type="journal article" date="2020" name="Nat. Genet.">
        <title>Genomic diversifications of five Gossypium allopolyploid species and their impact on cotton improvement.</title>
        <authorList>
            <person name="Chen Z.J."/>
            <person name="Sreedasyam A."/>
            <person name="Ando A."/>
            <person name="Song Q."/>
            <person name="De Santiago L.M."/>
            <person name="Hulse-Kemp A.M."/>
            <person name="Ding M."/>
            <person name="Ye W."/>
            <person name="Kirkbride R.C."/>
            <person name="Jenkins J."/>
            <person name="Plott C."/>
            <person name="Lovell J."/>
            <person name="Lin Y.M."/>
            <person name="Vaughn R."/>
            <person name="Liu B."/>
            <person name="Simpson S."/>
            <person name="Scheffler B.E."/>
            <person name="Wen L."/>
            <person name="Saski C.A."/>
            <person name="Grover C.E."/>
            <person name="Hu G."/>
            <person name="Conover J.L."/>
            <person name="Carlson J.W."/>
            <person name="Shu S."/>
            <person name="Boston L.B."/>
            <person name="Williams M."/>
            <person name="Peterson D.G."/>
            <person name="McGee K."/>
            <person name="Jones D.C."/>
            <person name="Wendel J.F."/>
            <person name="Stelly D.M."/>
            <person name="Grimwood J."/>
            <person name="Schmutz J."/>
        </authorList>
    </citation>
    <scope>NUCLEOTIDE SEQUENCE [LARGE SCALE GENOMIC DNA]</scope>
    <source>
        <strain evidence="7">cv. TM-1</strain>
    </source>
</reference>
<protein>
    <submittedName>
        <fullName evidence="8">Wall-associated receptor kinase-like 9</fullName>
    </submittedName>
</protein>
<proteinExistence type="predicted"/>
<dbReference type="Gene3D" id="1.10.510.10">
    <property type="entry name" value="Transferase(Phosphotransferase) domain 1"/>
    <property type="match status" value="2"/>
</dbReference>
<keyword evidence="2" id="KW-0067">ATP-binding</keyword>
<dbReference type="Pfam" id="PF00069">
    <property type="entry name" value="Pkinase"/>
    <property type="match status" value="1"/>
</dbReference>
<dbReference type="SUPFAM" id="SSF56112">
    <property type="entry name" value="Protein kinase-like (PK-like)"/>
    <property type="match status" value="1"/>
</dbReference>
<keyword evidence="5" id="KW-0732">Signal</keyword>
<name>A0ABM3AMK8_GOSHI</name>
<dbReference type="RefSeq" id="XP_040956085.1">
    <property type="nucleotide sequence ID" value="XM_041100151.1"/>
</dbReference>
<reference evidence="8" key="2">
    <citation type="submission" date="2025-08" db="UniProtKB">
        <authorList>
            <consortium name="RefSeq"/>
        </authorList>
    </citation>
    <scope>IDENTIFICATION</scope>
</reference>
<keyword evidence="7" id="KW-1185">Reference proteome</keyword>
<evidence type="ECO:0000256" key="2">
    <source>
        <dbReference type="ARBA" id="ARBA00022840"/>
    </source>
</evidence>
<dbReference type="InterPro" id="IPR000719">
    <property type="entry name" value="Prot_kinase_dom"/>
</dbReference>
<feature type="chain" id="PRO_5047394550" evidence="5">
    <location>
        <begin position="22"/>
        <end position="168"/>
    </location>
</feature>
<organism evidence="7 8">
    <name type="scientific">Gossypium hirsutum</name>
    <name type="common">Upland cotton</name>
    <name type="synonym">Gossypium mexicanum</name>
    <dbReference type="NCBI Taxonomy" id="3635"/>
    <lineage>
        <taxon>Eukaryota</taxon>
        <taxon>Viridiplantae</taxon>
        <taxon>Streptophyta</taxon>
        <taxon>Embryophyta</taxon>
        <taxon>Tracheophyta</taxon>
        <taxon>Spermatophyta</taxon>
        <taxon>Magnoliopsida</taxon>
        <taxon>eudicotyledons</taxon>
        <taxon>Gunneridae</taxon>
        <taxon>Pentapetalae</taxon>
        <taxon>rosids</taxon>
        <taxon>malvids</taxon>
        <taxon>Malvales</taxon>
        <taxon>Malvaceae</taxon>
        <taxon>Malvoideae</taxon>
        <taxon>Gossypium</taxon>
    </lineage>
</organism>
<dbReference type="Proteomes" id="UP000818029">
    <property type="component" value="Chromosome D09"/>
</dbReference>
<dbReference type="GeneID" id="121203389"/>